<dbReference type="EMBL" id="LR134495">
    <property type="protein sequence ID" value="VEI77977.1"/>
    <property type="molecule type" value="Genomic_DNA"/>
</dbReference>
<dbReference type="Proteomes" id="UP000271188">
    <property type="component" value="Chromosome"/>
</dbReference>
<protein>
    <submittedName>
        <fullName evidence="1">Uncharacterized protein</fullName>
    </submittedName>
</protein>
<accession>A0A448TDA0</accession>
<evidence type="ECO:0000313" key="1">
    <source>
        <dbReference type="EMBL" id="VEI77977.1"/>
    </source>
</evidence>
<sequence>MKEFIYFYLIVGCYIAHRRTEHLDANSGEFLKTYIKIALIYPKELFSSWSNARKKEPEKTEQQGE</sequence>
<reference evidence="1" key="1">
    <citation type="submission" date="2018-12" db="EMBL/GenBank/DDBJ databases">
        <authorList>
            <consortium name="Pathogen Informatics"/>
        </authorList>
    </citation>
    <scope>NUCLEOTIDE SEQUENCE [LARGE SCALE GENOMIC DNA]</scope>
    <source>
        <strain evidence="1">NCTC10643</strain>
    </source>
</reference>
<dbReference type="RefSeq" id="WP_126302375.1">
    <property type="nucleotide sequence ID" value="NZ_LR134495.1"/>
</dbReference>
<evidence type="ECO:0000313" key="2">
    <source>
        <dbReference type="Proteomes" id="UP000271188"/>
    </source>
</evidence>
<dbReference type="AlphaFoldDB" id="A0A448TDA0"/>
<gene>
    <name evidence="1" type="ORF">NCTC10643_01866</name>
</gene>
<organism evidence="1 2">
    <name type="scientific">Mannheimia haemolytica</name>
    <name type="common">Pasteurella haemolytica</name>
    <dbReference type="NCBI Taxonomy" id="75985"/>
    <lineage>
        <taxon>Bacteria</taxon>
        <taxon>Pseudomonadati</taxon>
        <taxon>Pseudomonadota</taxon>
        <taxon>Gammaproteobacteria</taxon>
        <taxon>Pasteurellales</taxon>
        <taxon>Pasteurellaceae</taxon>
        <taxon>Mannheimia</taxon>
    </lineage>
</organism>
<name>A0A448TDA0_MANHA</name>
<proteinExistence type="predicted"/>